<dbReference type="Gene3D" id="2.115.10.20">
    <property type="entry name" value="Glycosyl hydrolase domain, family 43"/>
    <property type="match status" value="1"/>
</dbReference>
<comment type="caution">
    <text evidence="2">The sequence shown here is derived from an EMBL/GenBank/DDBJ whole genome shotgun (WGS) entry which is preliminary data.</text>
</comment>
<keyword evidence="3" id="KW-1185">Reference proteome</keyword>
<name>A0ABW2YAT4_9GAMM</name>
<evidence type="ECO:0000313" key="3">
    <source>
        <dbReference type="Proteomes" id="UP001597110"/>
    </source>
</evidence>
<reference evidence="3" key="1">
    <citation type="journal article" date="2019" name="Int. J. Syst. Evol. Microbiol.">
        <title>The Global Catalogue of Microorganisms (GCM) 10K type strain sequencing project: providing services to taxonomists for standard genome sequencing and annotation.</title>
        <authorList>
            <consortium name="The Broad Institute Genomics Platform"/>
            <consortium name="The Broad Institute Genome Sequencing Center for Infectious Disease"/>
            <person name="Wu L."/>
            <person name="Ma J."/>
        </authorList>
    </citation>
    <scope>NUCLEOTIDE SEQUENCE [LARGE SCALE GENOMIC DNA]</scope>
    <source>
        <strain evidence="3">CCUG 55585</strain>
    </source>
</reference>
<gene>
    <name evidence="2" type="ORF">ACFQ0E_06520</name>
</gene>
<protein>
    <submittedName>
        <fullName evidence="2">Uncharacterized protein</fullName>
    </submittedName>
</protein>
<feature type="chain" id="PRO_5046046888" evidence="1">
    <location>
        <begin position="20"/>
        <end position="554"/>
    </location>
</feature>
<sequence>MKHRWFCASLFLLSLSAHAQMTPADNVSSPIIAANNAALKNTSLDPAMADAWLDAPLSANGDGCYLATHGKITPQAEYPETLRHIRTCGGFDAPYSNPQWVKKTCQRGMTKSCVNTSATGTYAFTSFASGLTDVVNLWFTSIHHPGGSERLAFIHEENVGYTGFNAPGQGWEGRTRIGLAYSNDSGNTWKYLGRIASPHQDPMPFNVQGTPYFVHEGHFYIWYKDRNASGIEGYAVSKADVSSVLTAARAGHLGSNLWQKKTPSGWNSNIASEPAFPAGAAEGVIHSQAARAADGNYYMLSTIMVGSSWGTTSTYVQLFTIDPTTLAWTKKMHVVNEGSAAFDPSAAGKGYQYASIVDPEGRANGEVGSSFYVYSGKFQDTAAPFKQALYQWQVNLSPPPGFYKQSRGFPSGTQGQNHWNYAAVLSGNHMSWNGGGFWWQPTDIYNRIYNGGASTGQNDGFLMIWTAPQTGNVRVRQTVRSAQPTPSCGDGVLFAFQKNASVLFSGSVAWDDTLGHSSSLNVPVTAGDQLYFYGTKGGNNYCDNLFWDPSIAYQ</sequence>
<evidence type="ECO:0000313" key="2">
    <source>
        <dbReference type="EMBL" id="MFD0725255.1"/>
    </source>
</evidence>
<dbReference type="EMBL" id="JBHTIF010000001">
    <property type="protein sequence ID" value="MFD0725255.1"/>
    <property type="molecule type" value="Genomic_DNA"/>
</dbReference>
<feature type="signal peptide" evidence="1">
    <location>
        <begin position="1"/>
        <end position="19"/>
    </location>
</feature>
<evidence type="ECO:0000256" key="1">
    <source>
        <dbReference type="SAM" id="SignalP"/>
    </source>
</evidence>
<dbReference type="InterPro" id="IPR023296">
    <property type="entry name" value="Glyco_hydro_beta-prop_sf"/>
</dbReference>
<accession>A0ABW2YAT4</accession>
<keyword evidence="1" id="KW-0732">Signal</keyword>
<organism evidence="2 3">
    <name type="scientific">Lysobacter brunescens</name>
    <dbReference type="NCBI Taxonomy" id="262323"/>
    <lineage>
        <taxon>Bacteria</taxon>
        <taxon>Pseudomonadati</taxon>
        <taxon>Pseudomonadota</taxon>
        <taxon>Gammaproteobacteria</taxon>
        <taxon>Lysobacterales</taxon>
        <taxon>Lysobacteraceae</taxon>
        <taxon>Lysobacter</taxon>
    </lineage>
</organism>
<dbReference type="SUPFAM" id="SSF75005">
    <property type="entry name" value="Arabinanase/levansucrase/invertase"/>
    <property type="match status" value="1"/>
</dbReference>
<dbReference type="RefSeq" id="WP_386822864.1">
    <property type="nucleotide sequence ID" value="NZ_JBHTIF010000001.1"/>
</dbReference>
<dbReference type="Proteomes" id="UP001597110">
    <property type="component" value="Unassembled WGS sequence"/>
</dbReference>
<proteinExistence type="predicted"/>